<feature type="compositionally biased region" description="Gly residues" evidence="1">
    <location>
        <begin position="1"/>
        <end position="13"/>
    </location>
</feature>
<accession>A0A151MW99</accession>
<dbReference type="Proteomes" id="UP000050525">
    <property type="component" value="Unassembled WGS sequence"/>
</dbReference>
<evidence type="ECO:0000256" key="1">
    <source>
        <dbReference type="SAM" id="MobiDB-lite"/>
    </source>
</evidence>
<dbReference type="AlphaFoldDB" id="A0A151MW99"/>
<dbReference type="EMBL" id="AKHW03004772">
    <property type="protein sequence ID" value="KYO28767.1"/>
    <property type="molecule type" value="Genomic_DNA"/>
</dbReference>
<feature type="region of interest" description="Disordered" evidence="1">
    <location>
        <begin position="1"/>
        <end position="39"/>
    </location>
</feature>
<keyword evidence="3" id="KW-1185">Reference proteome</keyword>
<sequence>MQGVPGSRGGAGGTLNLSSTQRTKRACSNLSPKQGRQDKRTLQAFYFLRKIGLAEDDKYRLVQMNQMN</sequence>
<protein>
    <submittedName>
        <fullName evidence="2">Uncharacterized protein</fullName>
    </submittedName>
</protein>
<reference evidence="2 3" key="1">
    <citation type="journal article" date="2012" name="Genome Biol.">
        <title>Sequencing three crocodilian genomes to illuminate the evolution of archosaurs and amniotes.</title>
        <authorList>
            <person name="St John J.A."/>
            <person name="Braun E.L."/>
            <person name="Isberg S.R."/>
            <person name="Miles L.G."/>
            <person name="Chong A.Y."/>
            <person name="Gongora J."/>
            <person name="Dalzell P."/>
            <person name="Moran C."/>
            <person name="Bed'hom B."/>
            <person name="Abzhanov A."/>
            <person name="Burgess S.C."/>
            <person name="Cooksey A.M."/>
            <person name="Castoe T.A."/>
            <person name="Crawford N.G."/>
            <person name="Densmore L.D."/>
            <person name="Drew J.C."/>
            <person name="Edwards S.V."/>
            <person name="Faircloth B.C."/>
            <person name="Fujita M.K."/>
            <person name="Greenwold M.J."/>
            <person name="Hoffmann F.G."/>
            <person name="Howard J.M."/>
            <person name="Iguchi T."/>
            <person name="Janes D.E."/>
            <person name="Khan S.Y."/>
            <person name="Kohno S."/>
            <person name="de Koning A.J."/>
            <person name="Lance S.L."/>
            <person name="McCarthy F.M."/>
            <person name="McCormack J.E."/>
            <person name="Merchant M.E."/>
            <person name="Peterson D.G."/>
            <person name="Pollock D.D."/>
            <person name="Pourmand N."/>
            <person name="Raney B.J."/>
            <person name="Roessler K.A."/>
            <person name="Sanford J.R."/>
            <person name="Sawyer R.H."/>
            <person name="Schmidt C.J."/>
            <person name="Triplett E.W."/>
            <person name="Tuberville T.D."/>
            <person name="Venegas-Anaya M."/>
            <person name="Howard J.T."/>
            <person name="Jarvis E.D."/>
            <person name="Guillette L.J.Jr."/>
            <person name="Glenn T.C."/>
            <person name="Green R.E."/>
            <person name="Ray D.A."/>
        </authorList>
    </citation>
    <scope>NUCLEOTIDE SEQUENCE [LARGE SCALE GENOMIC DNA]</scope>
    <source>
        <strain evidence="2">KSC_2009_1</strain>
    </source>
</reference>
<comment type="caution">
    <text evidence="2">The sequence shown here is derived from an EMBL/GenBank/DDBJ whole genome shotgun (WGS) entry which is preliminary data.</text>
</comment>
<organism evidence="2 3">
    <name type="scientific">Alligator mississippiensis</name>
    <name type="common">American alligator</name>
    <dbReference type="NCBI Taxonomy" id="8496"/>
    <lineage>
        <taxon>Eukaryota</taxon>
        <taxon>Metazoa</taxon>
        <taxon>Chordata</taxon>
        <taxon>Craniata</taxon>
        <taxon>Vertebrata</taxon>
        <taxon>Euteleostomi</taxon>
        <taxon>Archelosauria</taxon>
        <taxon>Archosauria</taxon>
        <taxon>Crocodylia</taxon>
        <taxon>Alligatoridae</taxon>
        <taxon>Alligatorinae</taxon>
        <taxon>Alligator</taxon>
    </lineage>
</organism>
<name>A0A151MW99_ALLMI</name>
<gene>
    <name evidence="2" type="ORF">Y1Q_0004428</name>
</gene>
<proteinExistence type="predicted"/>
<feature type="compositionally biased region" description="Polar residues" evidence="1">
    <location>
        <begin position="15"/>
        <end position="34"/>
    </location>
</feature>
<evidence type="ECO:0000313" key="2">
    <source>
        <dbReference type="EMBL" id="KYO28767.1"/>
    </source>
</evidence>
<evidence type="ECO:0000313" key="3">
    <source>
        <dbReference type="Proteomes" id="UP000050525"/>
    </source>
</evidence>